<dbReference type="OrthoDB" id="68336at2759"/>
<dbReference type="AlphaFoldDB" id="A0A8H5HCG4"/>
<dbReference type="PANTHER" id="PTHR16631">
    <property type="entry name" value="GLUCAN 1,3-BETA-GLUCOSIDASE"/>
    <property type="match status" value="1"/>
</dbReference>
<gene>
    <name evidence="16" type="ORF">D9757_007077</name>
</gene>
<dbReference type="GO" id="GO:0009277">
    <property type="term" value="C:fungal-type cell wall"/>
    <property type="evidence" value="ECO:0007669"/>
    <property type="project" value="TreeGrafter"/>
</dbReference>
<keyword evidence="17" id="KW-1185">Reference proteome</keyword>
<evidence type="ECO:0000256" key="2">
    <source>
        <dbReference type="ARBA" id="ARBA00004401"/>
    </source>
</evidence>
<evidence type="ECO:0000256" key="10">
    <source>
        <dbReference type="ARBA" id="ARBA00023316"/>
    </source>
</evidence>
<comment type="subcellular location">
    <subcellularLocation>
        <location evidence="2">Cell membrane</location>
        <topology evidence="2">Single-pass type II membrane protein</topology>
    </subcellularLocation>
</comment>
<dbReference type="PANTHER" id="PTHR16631:SF17">
    <property type="entry name" value="GLUCAN ENDO-1,3-BETA-GLUCOSIDASE BTGC"/>
    <property type="match status" value="1"/>
</dbReference>
<dbReference type="EC" id="3.2.1.39" evidence="4"/>
<protein>
    <recommendedName>
        <fullName evidence="4">glucan endo-1,3-beta-D-glucosidase</fullName>
        <ecNumber evidence="4">3.2.1.39</ecNumber>
    </recommendedName>
    <alternativeName>
        <fullName evidence="14">Endo-1,3-beta-glucanase btgC</fullName>
    </alternativeName>
    <alternativeName>
        <fullName evidence="13">Laminarinase btgC</fullName>
    </alternativeName>
</protein>
<evidence type="ECO:0000256" key="1">
    <source>
        <dbReference type="ARBA" id="ARBA00000382"/>
    </source>
</evidence>
<dbReference type="GO" id="GO:0042973">
    <property type="term" value="F:glucan endo-1,3-beta-D-glucosidase activity"/>
    <property type="evidence" value="ECO:0007669"/>
    <property type="project" value="UniProtKB-EC"/>
</dbReference>
<evidence type="ECO:0000256" key="15">
    <source>
        <dbReference type="SAM" id="Phobius"/>
    </source>
</evidence>
<evidence type="ECO:0000256" key="5">
    <source>
        <dbReference type="ARBA" id="ARBA00022475"/>
    </source>
</evidence>
<keyword evidence="10" id="KW-0961">Cell wall biogenesis/degradation</keyword>
<keyword evidence="5" id="KW-1003">Cell membrane</keyword>
<evidence type="ECO:0000313" key="16">
    <source>
        <dbReference type="EMBL" id="KAF5380680.1"/>
    </source>
</evidence>
<dbReference type="SUPFAM" id="SSF51445">
    <property type="entry name" value="(Trans)glycosidases"/>
    <property type="match status" value="1"/>
</dbReference>
<comment type="catalytic activity">
    <reaction evidence="1">
        <text>Hydrolysis of (1-&gt;3)-beta-D-glucosidic linkages in (1-&gt;3)-beta-D-glucans.</text>
        <dbReference type="EC" id="3.2.1.39"/>
    </reaction>
</comment>
<dbReference type="Gene3D" id="3.20.20.80">
    <property type="entry name" value="Glycosidases"/>
    <property type="match status" value="2"/>
</dbReference>
<keyword evidence="11" id="KW-0624">Polysaccharide degradation</keyword>
<organism evidence="16 17">
    <name type="scientific">Collybiopsis confluens</name>
    <dbReference type="NCBI Taxonomy" id="2823264"/>
    <lineage>
        <taxon>Eukaryota</taxon>
        <taxon>Fungi</taxon>
        <taxon>Dikarya</taxon>
        <taxon>Basidiomycota</taxon>
        <taxon>Agaricomycotina</taxon>
        <taxon>Agaricomycetes</taxon>
        <taxon>Agaricomycetidae</taxon>
        <taxon>Agaricales</taxon>
        <taxon>Marasmiineae</taxon>
        <taxon>Omphalotaceae</taxon>
        <taxon>Collybiopsis</taxon>
    </lineage>
</organism>
<dbReference type="GO" id="GO:0071555">
    <property type="term" value="P:cell wall organization"/>
    <property type="evidence" value="ECO:0007669"/>
    <property type="project" value="UniProtKB-KW"/>
</dbReference>
<dbReference type="InterPro" id="IPR050732">
    <property type="entry name" value="Beta-glucan_modifiers"/>
</dbReference>
<name>A0A8H5HCG4_9AGAR</name>
<keyword evidence="15" id="KW-0812">Transmembrane</keyword>
<accession>A0A8H5HCG4</accession>
<feature type="transmembrane region" description="Helical" evidence="15">
    <location>
        <begin position="42"/>
        <end position="63"/>
    </location>
</feature>
<evidence type="ECO:0000313" key="17">
    <source>
        <dbReference type="Proteomes" id="UP000518752"/>
    </source>
</evidence>
<evidence type="ECO:0000256" key="11">
    <source>
        <dbReference type="ARBA" id="ARBA00023326"/>
    </source>
</evidence>
<keyword evidence="15" id="KW-1133">Transmembrane helix</keyword>
<evidence type="ECO:0000256" key="7">
    <source>
        <dbReference type="ARBA" id="ARBA00023136"/>
    </source>
</evidence>
<proteinExistence type="inferred from homology"/>
<comment type="caution">
    <text evidence="16">The sequence shown here is derived from an EMBL/GenBank/DDBJ whole genome shotgun (WGS) entry which is preliminary data.</text>
</comment>
<evidence type="ECO:0000256" key="9">
    <source>
        <dbReference type="ARBA" id="ARBA00023277"/>
    </source>
</evidence>
<comment type="similarity">
    <text evidence="3">Belongs to the glycosyl hydrolase 17 family.</text>
</comment>
<dbReference type="EMBL" id="JAACJN010000063">
    <property type="protein sequence ID" value="KAF5380680.1"/>
    <property type="molecule type" value="Genomic_DNA"/>
</dbReference>
<evidence type="ECO:0000256" key="14">
    <source>
        <dbReference type="ARBA" id="ARBA00043078"/>
    </source>
</evidence>
<sequence>MLQSGQGLISVIVEESSPIPHSAKKRLPGVAEGNGGQTLLKIIGGIALIGLLAVTGIVVGVVITRLQKDKSADSNSATEVISGDPSRFQTDSRLKQAFYGIAYTPQDSVFPDCNVQLADVVTDMQLLSQLTTRIRLYGSDCNATAMVLEAIRLTQVNITVFIANYPEAADNGVAYNRQKSALEDAIKTYGTDHIGGLTVGNEFILNFLDANNGGDDPNGAVGNQGASVLVPFIEDTKSMLQSLGVSLKVGNADAGSFFNKEVLGQVDYGMANVHPWFANASIDDAAAWTWSFFETTDVALANELSNKPEMSIAETGWPTKFLDTFVCQANANGTAYFFFEYFDEPWCLYFPPSILHPQWADRFQLTHRKDKEFGGVEGWWGLFNSNRTLKNINIPDC</sequence>
<dbReference type="GO" id="GO:0009986">
    <property type="term" value="C:cell surface"/>
    <property type="evidence" value="ECO:0007669"/>
    <property type="project" value="TreeGrafter"/>
</dbReference>
<keyword evidence="7 15" id="KW-0472">Membrane</keyword>
<evidence type="ECO:0000256" key="13">
    <source>
        <dbReference type="ARBA" id="ARBA00042373"/>
    </source>
</evidence>
<evidence type="ECO:0000256" key="4">
    <source>
        <dbReference type="ARBA" id="ARBA00012780"/>
    </source>
</evidence>
<keyword evidence="9" id="KW-0119">Carbohydrate metabolism</keyword>
<evidence type="ECO:0000256" key="6">
    <source>
        <dbReference type="ARBA" id="ARBA00022801"/>
    </source>
</evidence>
<dbReference type="GO" id="GO:0005576">
    <property type="term" value="C:extracellular region"/>
    <property type="evidence" value="ECO:0007669"/>
    <property type="project" value="TreeGrafter"/>
</dbReference>
<reference evidence="16 17" key="1">
    <citation type="journal article" date="2020" name="ISME J.">
        <title>Uncovering the hidden diversity of litter-decomposition mechanisms in mushroom-forming fungi.</title>
        <authorList>
            <person name="Floudas D."/>
            <person name="Bentzer J."/>
            <person name="Ahren D."/>
            <person name="Johansson T."/>
            <person name="Persson P."/>
            <person name="Tunlid A."/>
        </authorList>
    </citation>
    <scope>NUCLEOTIDE SEQUENCE [LARGE SCALE GENOMIC DNA]</scope>
    <source>
        <strain evidence="16 17">CBS 406.79</strain>
    </source>
</reference>
<dbReference type="Proteomes" id="UP000518752">
    <property type="component" value="Unassembled WGS sequence"/>
</dbReference>
<dbReference type="GO" id="GO:0000272">
    <property type="term" value="P:polysaccharide catabolic process"/>
    <property type="evidence" value="ECO:0007669"/>
    <property type="project" value="UniProtKB-KW"/>
</dbReference>
<comment type="function">
    <text evidence="12">Glucanases play a role in cell expansion during growth, in cell-cell fusion during mating, and in spore release during sporulation. This enzyme may be involved in beta-glucan degradation. Active on laminarin and lichenan.</text>
</comment>
<keyword evidence="8" id="KW-0325">Glycoprotein</keyword>
<evidence type="ECO:0000256" key="12">
    <source>
        <dbReference type="ARBA" id="ARBA00037649"/>
    </source>
</evidence>
<dbReference type="InterPro" id="IPR017853">
    <property type="entry name" value="GH"/>
</dbReference>
<keyword evidence="6" id="KW-0378">Hydrolase</keyword>
<evidence type="ECO:0000256" key="3">
    <source>
        <dbReference type="ARBA" id="ARBA00008773"/>
    </source>
</evidence>
<evidence type="ECO:0000256" key="8">
    <source>
        <dbReference type="ARBA" id="ARBA00023180"/>
    </source>
</evidence>
<dbReference type="GO" id="GO:0005886">
    <property type="term" value="C:plasma membrane"/>
    <property type="evidence" value="ECO:0007669"/>
    <property type="project" value="UniProtKB-SubCell"/>
</dbReference>